<accession>A0A494WVH6</accession>
<dbReference type="GO" id="GO:0016829">
    <property type="term" value="F:lyase activity"/>
    <property type="evidence" value="ECO:0007669"/>
    <property type="project" value="UniProtKB-KW"/>
</dbReference>
<dbReference type="KEGG" id="csci:HDCHBGLK_03061"/>
<organism evidence="6 7">
    <name type="scientific">Clostridium scindens (strain ATCC 35704 / DSM 5676 / VPI 13733 / 19)</name>
    <dbReference type="NCBI Taxonomy" id="411468"/>
    <lineage>
        <taxon>Bacteria</taxon>
        <taxon>Bacillati</taxon>
        <taxon>Bacillota</taxon>
        <taxon>Clostridia</taxon>
        <taxon>Lachnospirales</taxon>
        <taxon>Lachnospiraceae</taxon>
    </lineage>
</organism>
<dbReference type="InterPro" id="IPR007214">
    <property type="entry name" value="YbaK/aa-tRNA-synth-assoc-dom"/>
</dbReference>
<evidence type="ECO:0000313" key="6">
    <source>
        <dbReference type="EMBL" id="QBF75650.1"/>
    </source>
</evidence>
<dbReference type="Gene3D" id="3.90.960.10">
    <property type="entry name" value="YbaK/aminoacyl-tRNA synthetase-associated domain"/>
    <property type="match status" value="1"/>
</dbReference>
<evidence type="ECO:0000256" key="4">
    <source>
        <dbReference type="PIRNR" id="PIRNR006181"/>
    </source>
</evidence>
<keyword evidence="2 4" id="KW-0648">Protein biosynthesis</keyword>
<keyword evidence="3 4" id="KW-0456">Lyase</keyword>
<dbReference type="GO" id="GO:0006412">
    <property type="term" value="P:translation"/>
    <property type="evidence" value="ECO:0007669"/>
    <property type="project" value="UniProtKB-KW"/>
</dbReference>
<dbReference type="OrthoDB" id="9809296at2"/>
<dbReference type="RefSeq" id="WP_009248510.1">
    <property type="nucleotide sequence ID" value="NZ_CP036170.1"/>
</dbReference>
<dbReference type="InterPro" id="IPR004369">
    <property type="entry name" value="Prolyl-tRNA_editing_YbaK/EbsC"/>
</dbReference>
<keyword evidence="7" id="KW-1185">Reference proteome</keyword>
<dbReference type="InterPro" id="IPR036754">
    <property type="entry name" value="YbaK/aa-tRNA-synt-asso_dom_sf"/>
</dbReference>
<protein>
    <recommendedName>
        <fullName evidence="4">Cys-tRNA(Pro)/Cys-tRNA(Cys) deacylase</fullName>
        <ecNumber evidence="4">4.2.-.-</ecNumber>
    </recommendedName>
</protein>
<evidence type="ECO:0000256" key="1">
    <source>
        <dbReference type="ARBA" id="ARBA00009798"/>
    </source>
</evidence>
<dbReference type="PANTHER" id="PTHR30411">
    <property type="entry name" value="CYTOPLASMIC PROTEIN"/>
    <property type="match status" value="1"/>
</dbReference>
<dbReference type="CDD" id="cd00002">
    <property type="entry name" value="YbaK_deacylase"/>
    <property type="match status" value="1"/>
</dbReference>
<evidence type="ECO:0000256" key="3">
    <source>
        <dbReference type="ARBA" id="ARBA00023239"/>
    </source>
</evidence>
<dbReference type="GO" id="GO:0002161">
    <property type="term" value="F:aminoacyl-tRNA deacylase activity"/>
    <property type="evidence" value="ECO:0007669"/>
    <property type="project" value="InterPro"/>
</dbReference>
<dbReference type="AlphaFoldDB" id="A0A494WVH6"/>
<proteinExistence type="inferred from homology"/>
<evidence type="ECO:0000256" key="2">
    <source>
        <dbReference type="ARBA" id="ARBA00022917"/>
    </source>
</evidence>
<dbReference type="EC" id="4.2.-.-" evidence="4"/>
<name>A0A494WVH6_CLOS5</name>
<dbReference type="PIRSF" id="PIRSF006181">
    <property type="entry name" value="EbsC_YbaK"/>
    <property type="match status" value="1"/>
</dbReference>
<comment type="similarity">
    <text evidence="1 4">Belongs to the prolyl-tRNA editing family. YbaK/EbsC subfamily.</text>
</comment>
<feature type="domain" description="YbaK/aminoacyl-tRNA synthetase-associated" evidence="5">
    <location>
        <begin position="36"/>
        <end position="148"/>
    </location>
</feature>
<dbReference type="EMBL" id="CP036170">
    <property type="protein sequence ID" value="QBF75650.1"/>
    <property type="molecule type" value="Genomic_DNA"/>
</dbReference>
<sequence length="161" mass="18201">MSKKEVKTNAMRILDRLKISYEYTTYECDEFTDGVQVADKLGYPHELVYKTLVTIGKSGGYYVFVIPIEAEIDFKKAARTVKEKSLEMLHLKDLTKVTGYIRGGCTAIGMKKQFPTVIQESAKELEQIHISGGRLGMQLKLSPFDLQKAANAEFADVIRRD</sequence>
<dbReference type="GeneID" id="62697247"/>
<gene>
    <name evidence="6" type="primary">ybaK</name>
    <name evidence="6" type="ORF">HDCHBGLK_03061</name>
</gene>
<dbReference type="Proteomes" id="UP000289664">
    <property type="component" value="Chromosome"/>
</dbReference>
<evidence type="ECO:0000259" key="5">
    <source>
        <dbReference type="Pfam" id="PF04073"/>
    </source>
</evidence>
<dbReference type="PANTHER" id="PTHR30411:SF0">
    <property type="entry name" value="CYS-TRNA(PRO)_CYS-TRNA(CYS) DEACYLASE YBAK"/>
    <property type="match status" value="1"/>
</dbReference>
<evidence type="ECO:0000313" key="7">
    <source>
        <dbReference type="Proteomes" id="UP000289664"/>
    </source>
</evidence>
<dbReference type="Pfam" id="PF04073">
    <property type="entry name" value="tRNA_edit"/>
    <property type="match status" value="1"/>
</dbReference>
<reference evidence="6 7" key="1">
    <citation type="journal article" date="2019" name="Appl. Environ. Microbiol.">
        <title>Clostridium scindens ATCC 35704: integration of nutritional requirements, the complete genome sequence, and global transcriptional responses to bile acids.</title>
        <authorList>
            <person name="Devendran S."/>
            <person name="Shrestha R."/>
            <person name="Alves J.M.P."/>
            <person name="Wolf P.G."/>
            <person name="Ly L."/>
            <person name="Hernandez A.G."/>
            <person name="Mendez-Garcia C."/>
            <person name="Inboden A."/>
            <person name="Wiley J."/>
            <person name="Paul O."/>
            <person name="Allen A."/>
            <person name="Springer E."/>
            <person name="Wright C.L."/>
            <person name="Fields C.J."/>
            <person name="Daniel S.L."/>
            <person name="Ridlon J.M."/>
        </authorList>
    </citation>
    <scope>NUCLEOTIDE SEQUENCE [LARGE SCALE GENOMIC DNA]</scope>
    <source>
        <strain evidence="6 7">ATCC 35704</strain>
    </source>
</reference>
<dbReference type="NCBIfam" id="TIGR00011">
    <property type="entry name" value="YbaK_EbsC"/>
    <property type="match status" value="1"/>
</dbReference>
<dbReference type="SUPFAM" id="SSF55826">
    <property type="entry name" value="YbaK/ProRS associated domain"/>
    <property type="match status" value="1"/>
</dbReference>